<dbReference type="PANTHER" id="PTHR15107:SF0">
    <property type="entry name" value="DNA ENDONUCLEASE ACTIVATOR CTP1 C-TERMINAL DOMAIN-CONTAINING PROTEIN"/>
    <property type="match status" value="1"/>
</dbReference>
<dbReference type="AlphaFoldDB" id="A0A1E1X099"/>
<evidence type="ECO:0000256" key="3">
    <source>
        <dbReference type="ARBA" id="ARBA00023242"/>
    </source>
</evidence>
<dbReference type="GO" id="GO:0005634">
    <property type="term" value="C:nucleus"/>
    <property type="evidence" value="ECO:0007669"/>
    <property type="project" value="UniProtKB-SubCell"/>
</dbReference>
<protein>
    <submittedName>
        <fullName evidence="5">Putative dna endonuclease rbbp8</fullName>
    </submittedName>
</protein>
<feature type="domain" description="DNA endonuclease activator Ctp1 C-terminal" evidence="4">
    <location>
        <begin position="27"/>
        <end position="65"/>
    </location>
</feature>
<evidence type="ECO:0000256" key="1">
    <source>
        <dbReference type="ARBA" id="ARBA00004123"/>
    </source>
</evidence>
<evidence type="ECO:0000313" key="5">
    <source>
        <dbReference type="EMBL" id="JAT92695.1"/>
    </source>
</evidence>
<accession>A0A1E1X099</accession>
<evidence type="ECO:0000256" key="2">
    <source>
        <dbReference type="ARBA" id="ARBA00022763"/>
    </source>
</evidence>
<keyword evidence="5" id="KW-0255">Endonuclease</keyword>
<dbReference type="PANTHER" id="PTHR15107">
    <property type="entry name" value="RETINOBLASTOMA BINDING PROTEIN 8"/>
    <property type="match status" value="1"/>
</dbReference>
<keyword evidence="3" id="KW-0539">Nucleus</keyword>
<dbReference type="InterPro" id="IPR033316">
    <property type="entry name" value="RBBP8-like"/>
</dbReference>
<dbReference type="EMBL" id="GFAC01006493">
    <property type="protein sequence ID" value="JAT92695.1"/>
    <property type="molecule type" value="mRNA"/>
</dbReference>
<dbReference type="GO" id="GO:0004519">
    <property type="term" value="F:endonuclease activity"/>
    <property type="evidence" value="ECO:0007669"/>
    <property type="project" value="UniProtKB-KW"/>
</dbReference>
<dbReference type="GO" id="GO:0010792">
    <property type="term" value="P:DNA double-strand break processing involved in repair via single-strand annealing"/>
    <property type="evidence" value="ECO:0007669"/>
    <property type="project" value="TreeGrafter"/>
</dbReference>
<feature type="non-terminal residue" evidence="5">
    <location>
        <position position="1"/>
    </location>
</feature>
<proteinExistence type="evidence at transcript level"/>
<name>A0A1E1X099_9ACAR</name>
<dbReference type="GO" id="GO:0003684">
    <property type="term" value="F:damaged DNA binding"/>
    <property type="evidence" value="ECO:0007669"/>
    <property type="project" value="TreeGrafter"/>
</dbReference>
<keyword evidence="5" id="KW-0540">Nuclease</keyword>
<keyword evidence="2" id="KW-0227">DNA damage</keyword>
<dbReference type="Pfam" id="PF08573">
    <property type="entry name" value="SAE2"/>
    <property type="match status" value="1"/>
</dbReference>
<reference evidence="5" key="1">
    <citation type="journal article" date="2017" name="Front. Cell. Infect. Microbiol.">
        <title>The Distinct Transcriptional Response of the Midgut of Amblyomma sculptum and Amblyomma aureolatum Ticks to Rickettsia rickettsii Correlates to Their Differences in Susceptibility to Infection.</title>
        <authorList>
            <person name="Martins L.A."/>
            <person name="Galletti M.F.B.M."/>
            <person name="Ribeiro J.M."/>
            <person name="Fujita A."/>
            <person name="Costa F.B."/>
            <person name="Labruna M.B."/>
            <person name="Daffre S."/>
            <person name="Fogaca A.C."/>
        </authorList>
    </citation>
    <scope>NUCLEOTIDE SEQUENCE</scope>
</reference>
<evidence type="ECO:0000259" key="4">
    <source>
        <dbReference type="Pfam" id="PF08573"/>
    </source>
</evidence>
<sequence>VRKKAARQLLPAHECKECQEFYDRLALPEAQRKELLRKCSRHRALHAPPPTPDHFWELDFPDTQECRERGYLNATQKYVFSAKGLRRDGGDK</sequence>
<organism evidence="5">
    <name type="scientific">Amblyomma aureolatum</name>
    <dbReference type="NCBI Taxonomy" id="187763"/>
    <lineage>
        <taxon>Eukaryota</taxon>
        <taxon>Metazoa</taxon>
        <taxon>Ecdysozoa</taxon>
        <taxon>Arthropoda</taxon>
        <taxon>Chelicerata</taxon>
        <taxon>Arachnida</taxon>
        <taxon>Acari</taxon>
        <taxon>Parasitiformes</taxon>
        <taxon>Ixodida</taxon>
        <taxon>Ixodoidea</taxon>
        <taxon>Ixodidae</taxon>
        <taxon>Amblyomminae</taxon>
        <taxon>Amblyomma</taxon>
    </lineage>
</organism>
<dbReference type="InterPro" id="IPR013882">
    <property type="entry name" value="Ctp1_C"/>
</dbReference>
<keyword evidence="5" id="KW-0378">Hydrolase</keyword>
<comment type="subcellular location">
    <subcellularLocation>
        <location evidence="1">Nucleus</location>
    </subcellularLocation>
</comment>